<protein>
    <submittedName>
        <fullName evidence="1">Uncharacterized protein</fullName>
    </submittedName>
</protein>
<name>A3ZVD3_9BACT</name>
<comment type="caution">
    <text evidence="1">The sequence shown here is derived from an EMBL/GenBank/DDBJ whole genome shotgun (WGS) entry which is preliminary data.</text>
</comment>
<reference evidence="1 2" key="1">
    <citation type="submission" date="2006-02" db="EMBL/GenBank/DDBJ databases">
        <authorList>
            <person name="Amann R."/>
            <person name="Ferriera S."/>
            <person name="Johnson J."/>
            <person name="Kravitz S."/>
            <person name="Halpern A."/>
            <person name="Remington K."/>
            <person name="Beeson K."/>
            <person name="Tran B."/>
            <person name="Rogers Y.-H."/>
            <person name="Friedman R."/>
            <person name="Venter J.C."/>
        </authorList>
    </citation>
    <scope>NUCLEOTIDE SEQUENCE [LARGE SCALE GENOMIC DNA]</scope>
    <source>
        <strain evidence="1 2">DSM 3645</strain>
    </source>
</reference>
<dbReference type="HOGENOM" id="CLU_114601_1_0_0"/>
<dbReference type="InterPro" id="IPR012675">
    <property type="entry name" value="Beta-grasp_dom_sf"/>
</dbReference>
<dbReference type="InterPro" id="IPR016155">
    <property type="entry name" value="Mopterin_synth/thiamin_S_b"/>
</dbReference>
<dbReference type="SUPFAM" id="SSF54285">
    <property type="entry name" value="MoaD/ThiS"/>
    <property type="match status" value="1"/>
</dbReference>
<dbReference type="EMBL" id="AANZ01000014">
    <property type="protein sequence ID" value="EAQ79279.1"/>
    <property type="molecule type" value="Genomic_DNA"/>
</dbReference>
<dbReference type="eggNOG" id="COG1977">
    <property type="taxonomic scope" value="Bacteria"/>
</dbReference>
<dbReference type="Gene3D" id="3.10.20.30">
    <property type="match status" value="1"/>
</dbReference>
<dbReference type="PANTHER" id="PTHR38031:SF1">
    <property type="entry name" value="SULFUR CARRIER PROTEIN CYSO"/>
    <property type="match status" value="1"/>
</dbReference>
<dbReference type="Proteomes" id="UP000004358">
    <property type="component" value="Unassembled WGS sequence"/>
</dbReference>
<evidence type="ECO:0000313" key="2">
    <source>
        <dbReference type="Proteomes" id="UP000004358"/>
    </source>
</evidence>
<gene>
    <name evidence="1" type="ORF">DSM3645_02348</name>
</gene>
<evidence type="ECO:0000313" key="1">
    <source>
        <dbReference type="EMBL" id="EAQ79279.1"/>
    </source>
</evidence>
<dbReference type="InterPro" id="IPR003749">
    <property type="entry name" value="ThiS/MoaD-like"/>
</dbReference>
<dbReference type="InterPro" id="IPR052045">
    <property type="entry name" value="Sulfur_Carrier/Prot_Modifier"/>
</dbReference>
<dbReference type="STRING" id="314230.DSM3645_02348"/>
<organism evidence="1 2">
    <name type="scientific">Blastopirellula marina DSM 3645</name>
    <dbReference type="NCBI Taxonomy" id="314230"/>
    <lineage>
        <taxon>Bacteria</taxon>
        <taxon>Pseudomonadati</taxon>
        <taxon>Planctomycetota</taxon>
        <taxon>Planctomycetia</taxon>
        <taxon>Pirellulales</taxon>
        <taxon>Pirellulaceae</taxon>
        <taxon>Blastopirellula</taxon>
    </lineage>
</organism>
<accession>A3ZVD3</accession>
<dbReference type="Pfam" id="PF02597">
    <property type="entry name" value="ThiS"/>
    <property type="match status" value="1"/>
</dbReference>
<dbReference type="AlphaFoldDB" id="A3ZVD3"/>
<sequence>MDAAFFLETSIMATVHIPAQLRPMTAGVEHLEIDAANVRQLIESLETRFPGLRERLCDGDRIRAGLQVAIDGALSNKGFAARLAASSDVYFLPAIGGG</sequence>
<proteinExistence type="predicted"/>
<dbReference type="PANTHER" id="PTHR38031">
    <property type="entry name" value="SULFUR CARRIER PROTEIN SLR0821-RELATED"/>
    <property type="match status" value="1"/>
</dbReference>